<keyword evidence="1" id="KW-0479">Metal-binding</keyword>
<feature type="domain" description="Gamma-butyrobetaine hydroxylase-like N-terminal" evidence="3">
    <location>
        <begin position="11"/>
        <end position="95"/>
    </location>
</feature>
<gene>
    <name evidence="4" type="ORF">QUF54_05770</name>
</gene>
<keyword evidence="5" id="KW-1185">Reference proteome</keyword>
<accession>A0ABT7VTD9</accession>
<evidence type="ECO:0000313" key="5">
    <source>
        <dbReference type="Proteomes" id="UP001171945"/>
    </source>
</evidence>
<dbReference type="Proteomes" id="UP001171945">
    <property type="component" value="Unassembled WGS sequence"/>
</dbReference>
<sequence length="98" mass="11370">MTKNTPIPTEINLHQKSRLLEITFDNGEHYELTCEYLRVYSPSADVRGHSPEQAVLQVGKADVKIDKIEQVGTYAIQLFFDDNHDTGIYSWEWLYHLS</sequence>
<reference evidence="4" key="1">
    <citation type="submission" date="2023-06" db="EMBL/GenBank/DDBJ databases">
        <title>Uncultivated large filamentous bacteria from sulfidic sediments reveal new species and different genomic features in energy metabolism and defense.</title>
        <authorList>
            <person name="Fonseca A."/>
        </authorList>
    </citation>
    <scope>NUCLEOTIDE SEQUENCE</scope>
    <source>
        <strain evidence="4">HSG4</strain>
    </source>
</reference>
<feature type="non-terminal residue" evidence="4">
    <location>
        <position position="98"/>
    </location>
</feature>
<comment type="caution">
    <text evidence="4">The sequence shown here is derived from an EMBL/GenBank/DDBJ whole genome shotgun (WGS) entry which is preliminary data.</text>
</comment>
<dbReference type="Pfam" id="PF06155">
    <property type="entry name" value="GBBH-like_N"/>
    <property type="match status" value="1"/>
</dbReference>
<evidence type="ECO:0000256" key="1">
    <source>
        <dbReference type="ARBA" id="ARBA00022723"/>
    </source>
</evidence>
<dbReference type="PANTHER" id="PTHR35303">
    <property type="entry name" value="OS02G0197800 PROTEIN"/>
    <property type="match status" value="1"/>
</dbReference>
<dbReference type="Gene3D" id="3.30.2020.30">
    <property type="match status" value="1"/>
</dbReference>
<dbReference type="InterPro" id="IPR038492">
    <property type="entry name" value="GBBH-like_N_sf"/>
</dbReference>
<proteinExistence type="predicted"/>
<evidence type="ECO:0000259" key="3">
    <source>
        <dbReference type="Pfam" id="PF06155"/>
    </source>
</evidence>
<name>A0ABT7VTD9_9GAMM</name>
<dbReference type="EMBL" id="JAUCGM010000315">
    <property type="protein sequence ID" value="MDM8562845.1"/>
    <property type="molecule type" value="Genomic_DNA"/>
</dbReference>
<evidence type="ECO:0000256" key="2">
    <source>
        <dbReference type="ARBA" id="ARBA00023004"/>
    </source>
</evidence>
<protein>
    <submittedName>
        <fullName evidence="4">Gamma-butyrobetaine hydroxylase-like domain-containing protein</fullName>
    </submittedName>
</protein>
<dbReference type="PANTHER" id="PTHR35303:SF5">
    <property type="entry name" value="OS02G0197800 PROTEIN"/>
    <property type="match status" value="1"/>
</dbReference>
<dbReference type="InterPro" id="IPR010376">
    <property type="entry name" value="GBBH-like_N"/>
</dbReference>
<organism evidence="4 5">
    <name type="scientific">Candidatus Marithioploca araucensis</name>
    <dbReference type="NCBI Taxonomy" id="70273"/>
    <lineage>
        <taxon>Bacteria</taxon>
        <taxon>Pseudomonadati</taxon>
        <taxon>Pseudomonadota</taxon>
        <taxon>Gammaproteobacteria</taxon>
        <taxon>Thiotrichales</taxon>
        <taxon>Thiotrichaceae</taxon>
        <taxon>Candidatus Marithioploca</taxon>
    </lineage>
</organism>
<evidence type="ECO:0000313" key="4">
    <source>
        <dbReference type="EMBL" id="MDM8562845.1"/>
    </source>
</evidence>
<keyword evidence="2" id="KW-0408">Iron</keyword>